<feature type="region of interest" description="Disordered" evidence="1">
    <location>
        <begin position="156"/>
        <end position="181"/>
    </location>
</feature>
<comment type="caution">
    <text evidence="3">The sequence shown here is derived from an EMBL/GenBank/DDBJ whole genome shotgun (WGS) entry which is preliminary data.</text>
</comment>
<evidence type="ECO:0000313" key="3">
    <source>
        <dbReference type="EMBL" id="GID72861.1"/>
    </source>
</evidence>
<dbReference type="EMBL" id="BOMI01000022">
    <property type="protein sequence ID" value="GID72861.1"/>
    <property type="molecule type" value="Genomic_DNA"/>
</dbReference>
<feature type="compositionally biased region" description="Pro residues" evidence="1">
    <location>
        <begin position="328"/>
        <end position="337"/>
    </location>
</feature>
<keyword evidence="4" id="KW-1185">Reference proteome</keyword>
<evidence type="ECO:0000256" key="1">
    <source>
        <dbReference type="SAM" id="MobiDB-lite"/>
    </source>
</evidence>
<feature type="region of interest" description="Disordered" evidence="1">
    <location>
        <begin position="294"/>
        <end position="389"/>
    </location>
</feature>
<evidence type="ECO:0000259" key="2">
    <source>
        <dbReference type="Pfam" id="PF19266"/>
    </source>
</evidence>
<protein>
    <recommendedName>
        <fullName evidence="2">Contractile injection system tube protein N-terminal domain-containing protein</fullName>
    </recommendedName>
</protein>
<gene>
    <name evidence="3" type="ORF">Ade02nite_15020</name>
</gene>
<accession>A0ABQ3XYN5</accession>
<dbReference type="RefSeq" id="WP_203760809.1">
    <property type="nucleotide sequence ID" value="NZ_BAAABO010000006.1"/>
</dbReference>
<feature type="compositionally biased region" description="Low complexity" evidence="1">
    <location>
        <begin position="309"/>
        <end position="327"/>
    </location>
</feature>
<evidence type="ECO:0000313" key="4">
    <source>
        <dbReference type="Proteomes" id="UP000609879"/>
    </source>
</evidence>
<reference evidence="3 4" key="1">
    <citation type="submission" date="2021-01" db="EMBL/GenBank/DDBJ databases">
        <title>Whole genome shotgun sequence of Actinoplanes deccanensis NBRC 13994.</title>
        <authorList>
            <person name="Komaki H."/>
            <person name="Tamura T."/>
        </authorList>
    </citation>
    <scope>NUCLEOTIDE SEQUENCE [LARGE SCALE GENOMIC DNA]</scope>
    <source>
        <strain evidence="3 4">NBRC 13994</strain>
    </source>
</reference>
<name>A0ABQ3XYN5_9ACTN</name>
<proteinExistence type="predicted"/>
<organism evidence="3 4">
    <name type="scientific">Paractinoplanes deccanensis</name>
    <dbReference type="NCBI Taxonomy" id="113561"/>
    <lineage>
        <taxon>Bacteria</taxon>
        <taxon>Bacillati</taxon>
        <taxon>Actinomycetota</taxon>
        <taxon>Actinomycetes</taxon>
        <taxon>Micromonosporales</taxon>
        <taxon>Micromonosporaceae</taxon>
        <taxon>Paractinoplanes</taxon>
    </lineage>
</organism>
<feature type="domain" description="Contractile injection system tube protein N-terminal" evidence="2">
    <location>
        <begin position="4"/>
        <end position="150"/>
    </location>
</feature>
<dbReference type="InterPro" id="IPR045361">
    <property type="entry name" value="CIS_tube_prot_N"/>
</dbReference>
<sequence>MTTLEKAVLEELGKDGKVVPGSAVAVQFNPASLKLQMTNSTDGAAARGRQVQQYNGSASTSLSVQLEFDTADEGTTDEPADVRGRTSQVARFVLPGAPGSKNAPPRVQFRWGTVIVGGVMTSMSEELTLFSGHGVPLRAAVAIDIKQQNPEFEALEAGPGANRDTGAPPAGEPGAGTAAADDRTAEALDGESAADFLARNGLDPAAWRAVAGLLDDPLSLSAGLAVDFSGSLSVSAGVGVSLGFAADLNVPAGASLGLEGGASAGLALAEAGGVTAAAETLAAGAATAEADRARAAFGAPASPRPAPAADPRAPLSTAPTARTLSPAPAAPRPLPPRADPRATSFGRGVPLRDRVAPAEAAPGTGGWVVIGPRPPAEPARPAGSGGCCR</sequence>
<dbReference type="Proteomes" id="UP000609879">
    <property type="component" value="Unassembled WGS sequence"/>
</dbReference>
<dbReference type="Pfam" id="PF19266">
    <property type="entry name" value="CIS_tube"/>
    <property type="match status" value="1"/>
</dbReference>